<gene>
    <name evidence="4" type="ORF">E6C55_29110</name>
</gene>
<dbReference type="Gene3D" id="1.10.10.10">
    <property type="entry name" value="Winged helix-like DNA-binding domain superfamily/Winged helix DNA-binding domain"/>
    <property type="match status" value="1"/>
</dbReference>
<comment type="similarity">
    <text evidence="2">Belongs to the ROK (NagC/XylR) family.</text>
</comment>
<dbReference type="PANTHER" id="PTHR18964:SF149">
    <property type="entry name" value="BIFUNCTIONAL UDP-N-ACETYLGLUCOSAMINE 2-EPIMERASE_N-ACETYLMANNOSAMINE KINASE"/>
    <property type="match status" value="1"/>
</dbReference>
<dbReference type="Gene3D" id="3.30.420.40">
    <property type="match status" value="2"/>
</dbReference>
<dbReference type="GO" id="GO:0042732">
    <property type="term" value="P:D-xylose metabolic process"/>
    <property type="evidence" value="ECO:0007669"/>
    <property type="project" value="UniProtKB-KW"/>
</dbReference>
<dbReference type="SUPFAM" id="SSF53067">
    <property type="entry name" value="Actin-like ATPase domain"/>
    <property type="match status" value="1"/>
</dbReference>
<evidence type="ECO:0000256" key="3">
    <source>
        <dbReference type="ARBA" id="ARBA00022629"/>
    </source>
</evidence>
<dbReference type="Pfam" id="PF00480">
    <property type="entry name" value="ROK"/>
    <property type="match status" value="1"/>
</dbReference>
<comment type="caution">
    <text evidence="4">The sequence shown here is derived from an EMBL/GenBank/DDBJ whole genome shotgun (WGS) entry which is preliminary data.</text>
</comment>
<dbReference type="Proteomes" id="UP000310636">
    <property type="component" value="Unassembled WGS sequence"/>
</dbReference>
<dbReference type="PANTHER" id="PTHR18964">
    <property type="entry name" value="ROK (REPRESSOR, ORF, KINASE) FAMILY"/>
    <property type="match status" value="1"/>
</dbReference>
<reference evidence="4 5" key="1">
    <citation type="submission" date="2019-04" db="EMBL/GenBank/DDBJ databases">
        <title>Cohnella sp. nov. isolated from preserved vegetables.</title>
        <authorList>
            <person name="Lin S.-Y."/>
            <person name="Hung M.-H."/>
            <person name="Young C.-C."/>
        </authorList>
    </citation>
    <scope>NUCLEOTIDE SEQUENCE [LARGE SCALE GENOMIC DNA]</scope>
    <source>
        <strain evidence="4 5">CC-MHH1044</strain>
    </source>
</reference>
<comment type="function">
    <text evidence="1">Transcriptional repressor of xylose-utilizing enzymes.</text>
</comment>
<evidence type="ECO:0000313" key="4">
    <source>
        <dbReference type="EMBL" id="THF73450.1"/>
    </source>
</evidence>
<sequence length="400" mass="43668">MSTLPAPPAPSPKKRIFDRLLDRGIVSKGELMEALSLTSTSLTRLLEEMIAENVLQLSGHGDSTGGRRPLLYRLDPEYGYAAGLEISRSYSSVAVFDMNMNKLAFDRWRMDERMTPDQLIGRVESFLEKARREHGIVTERILGLGIGAVGPLHSGEGVIQKPLHFPSPGWTNVPIRRLLEERLGIPCALENGANAALLGEHWALRDENVKHMLYVHVGVGLRSAVMSGGHIVYGATDMEGSIGQMIIQVDGPRLQEKGNYGALEAFASIQALEKQARSRLKLGGQSVLNAIAGGPDELNFDHLLIALNQEDVFVQELFAQSASYLGVGLANLVNVLHPEKVILGGALLSAYEDAFAIATQVAARSVYHSDEYRPEFSKGTLQEDAVSFGAALMVYRNLRV</sequence>
<evidence type="ECO:0000256" key="1">
    <source>
        <dbReference type="ARBA" id="ARBA00002486"/>
    </source>
</evidence>
<dbReference type="InterPro" id="IPR036390">
    <property type="entry name" value="WH_DNA-bd_sf"/>
</dbReference>
<dbReference type="AlphaFoldDB" id="A0A4S4BGA9"/>
<protein>
    <submittedName>
        <fullName evidence="4">ROK family protein</fullName>
    </submittedName>
</protein>
<name>A0A4S4BGA9_9BACL</name>
<dbReference type="OrthoDB" id="9796533at2"/>
<keyword evidence="5" id="KW-1185">Reference proteome</keyword>
<dbReference type="InterPro" id="IPR036388">
    <property type="entry name" value="WH-like_DNA-bd_sf"/>
</dbReference>
<dbReference type="RefSeq" id="WP_136373351.1">
    <property type="nucleotide sequence ID" value="NZ_SSOB01000055.1"/>
</dbReference>
<dbReference type="EMBL" id="SSOB01000055">
    <property type="protein sequence ID" value="THF73450.1"/>
    <property type="molecule type" value="Genomic_DNA"/>
</dbReference>
<dbReference type="SUPFAM" id="SSF46785">
    <property type="entry name" value="Winged helix' DNA-binding domain"/>
    <property type="match status" value="1"/>
</dbReference>
<dbReference type="InterPro" id="IPR000600">
    <property type="entry name" value="ROK"/>
</dbReference>
<keyword evidence="3" id="KW-0859">Xylose metabolism</keyword>
<proteinExistence type="inferred from homology"/>
<keyword evidence="3" id="KW-0119">Carbohydrate metabolism</keyword>
<evidence type="ECO:0000256" key="2">
    <source>
        <dbReference type="ARBA" id="ARBA00006479"/>
    </source>
</evidence>
<organism evidence="4 5">
    <name type="scientific">Cohnella fermenti</name>
    <dbReference type="NCBI Taxonomy" id="2565925"/>
    <lineage>
        <taxon>Bacteria</taxon>
        <taxon>Bacillati</taxon>
        <taxon>Bacillota</taxon>
        <taxon>Bacilli</taxon>
        <taxon>Bacillales</taxon>
        <taxon>Paenibacillaceae</taxon>
        <taxon>Cohnella</taxon>
    </lineage>
</organism>
<accession>A0A4S4BGA9</accession>
<dbReference type="InterPro" id="IPR043129">
    <property type="entry name" value="ATPase_NBD"/>
</dbReference>
<evidence type="ECO:0000313" key="5">
    <source>
        <dbReference type="Proteomes" id="UP000310636"/>
    </source>
</evidence>